<sequence>MGKKVTRICFLLFIFGLSSVASDEILKCRKEIKNAHRRPVVTCYVDVAVREKGEILSEPIDTEISTLTFTNNNTKYLPDNVAATLPNLQTIFAYKCSIKEIQKTNFVGLSKLKKLCLFDNQLESVEGNIFSDLISLKNLELQNNAINHIDRNAFLGLSNLKTVYLRNNKLEKLDHEMFTSLSSLEYLNLENNAIDHIDKNAFHGLGKLETLYLKNNKLNKLDHEMFASLSSLKYLHLDDNKLESLDFGLLKPLSSVEGFHLANNSLTHIDEEIFKKFKMFFPKLRVIDLSSNPCINMKTSTLYYGEKNETEIEQMIPTVSANCQRKLETKDDHLNQ</sequence>
<evidence type="ECO:0000313" key="10">
    <source>
        <dbReference type="Proteomes" id="UP000183832"/>
    </source>
</evidence>
<keyword evidence="2" id="KW-0433">Leucine-rich repeat</keyword>
<dbReference type="SMART" id="SM00369">
    <property type="entry name" value="LRR_TYP"/>
    <property type="match status" value="7"/>
</dbReference>
<dbReference type="PANTHER" id="PTHR45773:SF5">
    <property type="entry name" value="SLIT AND NTRK-LIKE PROTEIN 5"/>
    <property type="match status" value="1"/>
</dbReference>
<dbReference type="PANTHER" id="PTHR45773">
    <property type="entry name" value="SLIT AND NTRK-LIKE PROTEIN 4-RELATED"/>
    <property type="match status" value="1"/>
</dbReference>
<evidence type="ECO:0000256" key="3">
    <source>
        <dbReference type="ARBA" id="ARBA00022692"/>
    </source>
</evidence>
<comment type="subcellular location">
    <subcellularLocation>
        <location evidence="1">Membrane</location>
        <topology evidence="1">Single-pass type I membrane protein</topology>
    </subcellularLocation>
</comment>
<gene>
    <name evidence="9" type="ORF">CLUMA_CG005128</name>
</gene>
<feature type="chain" id="PRO_5012113947" evidence="8">
    <location>
        <begin position="23"/>
        <end position="336"/>
    </location>
</feature>
<name>A0A1J1HVR9_9DIPT</name>
<keyword evidence="6" id="KW-1133">Transmembrane helix</keyword>
<keyword evidence="3" id="KW-0812">Transmembrane</keyword>
<keyword evidence="7" id="KW-0472">Membrane</keyword>
<evidence type="ECO:0000256" key="6">
    <source>
        <dbReference type="ARBA" id="ARBA00022989"/>
    </source>
</evidence>
<dbReference type="InterPro" id="IPR001611">
    <property type="entry name" value="Leu-rich_rpt"/>
</dbReference>
<dbReference type="InterPro" id="IPR003591">
    <property type="entry name" value="Leu-rich_rpt_typical-subtyp"/>
</dbReference>
<dbReference type="OrthoDB" id="676979at2759"/>
<dbReference type="EMBL" id="CVRI01000021">
    <property type="protein sequence ID" value="CRK91460.1"/>
    <property type="molecule type" value="Genomic_DNA"/>
</dbReference>
<dbReference type="Pfam" id="PF13855">
    <property type="entry name" value="LRR_8"/>
    <property type="match status" value="1"/>
</dbReference>
<reference evidence="9 10" key="1">
    <citation type="submission" date="2015-04" db="EMBL/GenBank/DDBJ databases">
        <authorList>
            <person name="Syromyatnikov M.Y."/>
            <person name="Popov V.N."/>
        </authorList>
    </citation>
    <scope>NUCLEOTIDE SEQUENCE [LARGE SCALE GENOMIC DNA]</scope>
</reference>
<evidence type="ECO:0000256" key="2">
    <source>
        <dbReference type="ARBA" id="ARBA00022614"/>
    </source>
</evidence>
<organism evidence="9 10">
    <name type="scientific">Clunio marinus</name>
    <dbReference type="NCBI Taxonomy" id="568069"/>
    <lineage>
        <taxon>Eukaryota</taxon>
        <taxon>Metazoa</taxon>
        <taxon>Ecdysozoa</taxon>
        <taxon>Arthropoda</taxon>
        <taxon>Hexapoda</taxon>
        <taxon>Insecta</taxon>
        <taxon>Pterygota</taxon>
        <taxon>Neoptera</taxon>
        <taxon>Endopterygota</taxon>
        <taxon>Diptera</taxon>
        <taxon>Nematocera</taxon>
        <taxon>Chironomoidea</taxon>
        <taxon>Chironomidae</taxon>
        <taxon>Clunio</taxon>
    </lineage>
</organism>
<evidence type="ECO:0000313" key="9">
    <source>
        <dbReference type="EMBL" id="CRK91460.1"/>
    </source>
</evidence>
<dbReference type="GO" id="GO:0016020">
    <property type="term" value="C:membrane"/>
    <property type="evidence" value="ECO:0007669"/>
    <property type="project" value="UniProtKB-SubCell"/>
</dbReference>
<dbReference type="PROSITE" id="PS51450">
    <property type="entry name" value="LRR"/>
    <property type="match status" value="3"/>
</dbReference>
<evidence type="ECO:0000256" key="4">
    <source>
        <dbReference type="ARBA" id="ARBA00022729"/>
    </source>
</evidence>
<feature type="signal peptide" evidence="8">
    <location>
        <begin position="1"/>
        <end position="22"/>
    </location>
</feature>
<keyword evidence="4 8" id="KW-0732">Signal</keyword>
<dbReference type="AlphaFoldDB" id="A0A1J1HVR9"/>
<dbReference type="GO" id="GO:0007409">
    <property type="term" value="P:axonogenesis"/>
    <property type="evidence" value="ECO:0007669"/>
    <property type="project" value="TreeGrafter"/>
</dbReference>
<evidence type="ECO:0000256" key="5">
    <source>
        <dbReference type="ARBA" id="ARBA00022737"/>
    </source>
</evidence>
<accession>A0A1J1HVR9</accession>
<proteinExistence type="predicted"/>
<evidence type="ECO:0000256" key="1">
    <source>
        <dbReference type="ARBA" id="ARBA00004479"/>
    </source>
</evidence>
<evidence type="ECO:0000256" key="7">
    <source>
        <dbReference type="ARBA" id="ARBA00023136"/>
    </source>
</evidence>
<evidence type="ECO:0000256" key="8">
    <source>
        <dbReference type="SAM" id="SignalP"/>
    </source>
</evidence>
<protein>
    <submittedName>
        <fullName evidence="9">CLUMA_CG005128, isoform A</fullName>
    </submittedName>
</protein>
<keyword evidence="10" id="KW-1185">Reference proteome</keyword>
<dbReference type="GO" id="GO:0051965">
    <property type="term" value="P:positive regulation of synapse assembly"/>
    <property type="evidence" value="ECO:0007669"/>
    <property type="project" value="TreeGrafter"/>
</dbReference>
<dbReference type="InterPro" id="IPR032675">
    <property type="entry name" value="LRR_dom_sf"/>
</dbReference>
<keyword evidence="5" id="KW-0677">Repeat</keyword>
<dbReference type="Gene3D" id="3.80.10.10">
    <property type="entry name" value="Ribonuclease Inhibitor"/>
    <property type="match status" value="2"/>
</dbReference>
<dbReference type="FunFam" id="3.80.10.10:FF:001164">
    <property type="entry name" value="GH01279p"/>
    <property type="match status" value="1"/>
</dbReference>
<dbReference type="Proteomes" id="UP000183832">
    <property type="component" value="Unassembled WGS sequence"/>
</dbReference>
<dbReference type="SUPFAM" id="SSF52058">
    <property type="entry name" value="L domain-like"/>
    <property type="match status" value="1"/>
</dbReference>